<dbReference type="InterPro" id="IPR020449">
    <property type="entry name" value="Tscrpt_reg_AraC-type_HTH"/>
</dbReference>
<dbReference type="GO" id="GO:0003700">
    <property type="term" value="F:DNA-binding transcription factor activity"/>
    <property type="evidence" value="ECO:0007669"/>
    <property type="project" value="InterPro"/>
</dbReference>
<dbReference type="InterPro" id="IPR018060">
    <property type="entry name" value="HTH_AraC"/>
</dbReference>
<keyword evidence="1" id="KW-0805">Transcription regulation</keyword>
<dbReference type="PANTHER" id="PTHR47894">
    <property type="entry name" value="HTH-TYPE TRANSCRIPTIONAL REGULATOR GADX"/>
    <property type="match status" value="1"/>
</dbReference>
<keyword evidence="6" id="KW-1185">Reference proteome</keyword>
<dbReference type="InterPro" id="IPR009057">
    <property type="entry name" value="Homeodomain-like_sf"/>
</dbReference>
<evidence type="ECO:0000256" key="2">
    <source>
        <dbReference type="ARBA" id="ARBA00023125"/>
    </source>
</evidence>
<dbReference type="SUPFAM" id="SSF46689">
    <property type="entry name" value="Homeodomain-like"/>
    <property type="match status" value="1"/>
</dbReference>
<dbReference type="Gene3D" id="1.10.10.60">
    <property type="entry name" value="Homeodomain-like"/>
    <property type="match status" value="1"/>
</dbReference>
<dbReference type="EMBL" id="VLTJ01000038">
    <property type="protein sequence ID" value="TSH91066.1"/>
    <property type="molecule type" value="Genomic_DNA"/>
</dbReference>
<evidence type="ECO:0000256" key="1">
    <source>
        <dbReference type="ARBA" id="ARBA00023015"/>
    </source>
</evidence>
<dbReference type="Pfam" id="PF12833">
    <property type="entry name" value="HTH_18"/>
    <property type="match status" value="1"/>
</dbReference>
<dbReference type="SMART" id="SM00342">
    <property type="entry name" value="HTH_ARAC"/>
    <property type="match status" value="1"/>
</dbReference>
<dbReference type="Proteomes" id="UP000318405">
    <property type="component" value="Unassembled WGS sequence"/>
</dbReference>
<reference evidence="5 6" key="1">
    <citation type="submission" date="2019-07" db="EMBL/GenBank/DDBJ databases">
        <title>Qingshengfaniella alkalisoli gen. nov., sp. nov., isolated from saline soil.</title>
        <authorList>
            <person name="Xu L."/>
            <person name="Huang X.-X."/>
            <person name="Sun J.-Q."/>
        </authorList>
    </citation>
    <scope>NUCLEOTIDE SEQUENCE [LARGE SCALE GENOMIC DNA]</scope>
    <source>
        <strain evidence="5 6">DSM 27279</strain>
    </source>
</reference>
<organism evidence="5 6">
    <name type="scientific">Verticiella sediminum</name>
    <dbReference type="NCBI Taxonomy" id="1247510"/>
    <lineage>
        <taxon>Bacteria</taxon>
        <taxon>Pseudomonadati</taxon>
        <taxon>Pseudomonadota</taxon>
        <taxon>Betaproteobacteria</taxon>
        <taxon>Burkholderiales</taxon>
        <taxon>Alcaligenaceae</taxon>
        <taxon>Verticiella</taxon>
    </lineage>
</organism>
<feature type="domain" description="HTH araC/xylS-type" evidence="4">
    <location>
        <begin position="233"/>
        <end position="331"/>
    </location>
</feature>
<evidence type="ECO:0000313" key="5">
    <source>
        <dbReference type="EMBL" id="TSH91066.1"/>
    </source>
</evidence>
<keyword evidence="2" id="KW-0238">DNA-binding</keyword>
<protein>
    <submittedName>
        <fullName evidence="5">AraC family transcriptional regulator</fullName>
    </submittedName>
</protein>
<evidence type="ECO:0000256" key="3">
    <source>
        <dbReference type="ARBA" id="ARBA00023163"/>
    </source>
</evidence>
<dbReference type="GO" id="GO:0000976">
    <property type="term" value="F:transcription cis-regulatory region binding"/>
    <property type="evidence" value="ECO:0007669"/>
    <property type="project" value="TreeGrafter"/>
</dbReference>
<dbReference type="PROSITE" id="PS01124">
    <property type="entry name" value="HTH_ARAC_FAMILY_2"/>
    <property type="match status" value="1"/>
</dbReference>
<dbReference type="PRINTS" id="PR00032">
    <property type="entry name" value="HTHARAC"/>
</dbReference>
<sequence>MEKGSVAIVFVHAALSGLAPQPQAVSAALAAAGIAPESLQAAGARVSADQYGRLWRAVALALDDEFFGQDARRMKCGSFALMCQAAIGARTLGGAAARIARFFGIVLDDFAVVLREHGALARLELHARHAGAARPFAHETLLIMLHGVLCWLAGRRIALREAGFAYAEPAYSAEYRVMYCGVLRFGVPQTYVVFDAAVLALPVQRTRADLRRFLRSAPANFIVKYQNPEGWAARVRRQLKRTPPTAWPAFDTLAASFGVSVSTLRRRLEQEGQSYRAIREQLRRDLALAWLADTRRSVTRIALELGFADPSAFRRAFRGWTGARPGEYRRAPGGRRLRP</sequence>
<comment type="caution">
    <text evidence="5">The sequence shown here is derived from an EMBL/GenBank/DDBJ whole genome shotgun (WGS) entry which is preliminary data.</text>
</comment>
<dbReference type="InterPro" id="IPR032687">
    <property type="entry name" value="AraC-type_N"/>
</dbReference>
<dbReference type="AlphaFoldDB" id="A0A556ADW0"/>
<proteinExistence type="predicted"/>
<keyword evidence="3" id="KW-0804">Transcription</keyword>
<evidence type="ECO:0000259" key="4">
    <source>
        <dbReference type="PROSITE" id="PS01124"/>
    </source>
</evidence>
<evidence type="ECO:0000313" key="6">
    <source>
        <dbReference type="Proteomes" id="UP000318405"/>
    </source>
</evidence>
<dbReference type="RefSeq" id="WP_143949940.1">
    <property type="nucleotide sequence ID" value="NZ_BAABMB010000003.1"/>
</dbReference>
<accession>A0A556ADW0</accession>
<dbReference type="GO" id="GO:0005829">
    <property type="term" value="C:cytosol"/>
    <property type="evidence" value="ECO:0007669"/>
    <property type="project" value="TreeGrafter"/>
</dbReference>
<dbReference type="Pfam" id="PF12625">
    <property type="entry name" value="Arabinose_bd"/>
    <property type="match status" value="1"/>
</dbReference>
<dbReference type="OrthoDB" id="6506763at2"/>
<dbReference type="PANTHER" id="PTHR47894:SF1">
    <property type="entry name" value="HTH-TYPE TRANSCRIPTIONAL REGULATOR VQSM"/>
    <property type="match status" value="1"/>
</dbReference>
<gene>
    <name evidence="5" type="ORF">FOZ76_19410</name>
</gene>
<name>A0A556ADW0_9BURK</name>